<evidence type="ECO:0000256" key="1">
    <source>
        <dbReference type="SAM" id="Phobius"/>
    </source>
</evidence>
<dbReference type="AlphaFoldDB" id="A0A9X2PTK5"/>
<comment type="caution">
    <text evidence="2">The sequence shown here is derived from an EMBL/GenBank/DDBJ whole genome shotgun (WGS) entry which is preliminary data.</text>
</comment>
<evidence type="ECO:0000313" key="3">
    <source>
        <dbReference type="Proteomes" id="UP001155027"/>
    </source>
</evidence>
<proteinExistence type="predicted"/>
<sequence>MQNQLHPNALGLSLALLSGLCMLVLGLFGLLGIYEGAVQMMTDWHLFFSADAVGILTGILEGAFWGYVLGVLTAVFYNWFVPGTRSESG</sequence>
<organism evidence="2 3">
    <name type="scientific">Salinibacter ruber</name>
    <dbReference type="NCBI Taxonomy" id="146919"/>
    <lineage>
        <taxon>Bacteria</taxon>
        <taxon>Pseudomonadati</taxon>
        <taxon>Rhodothermota</taxon>
        <taxon>Rhodothermia</taxon>
        <taxon>Rhodothermales</taxon>
        <taxon>Salinibacteraceae</taxon>
        <taxon>Salinibacter</taxon>
    </lineage>
</organism>
<keyword evidence="1" id="KW-0812">Transmembrane</keyword>
<feature type="transmembrane region" description="Helical" evidence="1">
    <location>
        <begin position="12"/>
        <end position="34"/>
    </location>
</feature>
<dbReference type="EMBL" id="JANUAU010000001">
    <property type="protein sequence ID" value="MCS3676279.1"/>
    <property type="molecule type" value="Genomic_DNA"/>
</dbReference>
<protein>
    <submittedName>
        <fullName evidence="2">Uncharacterized protein</fullName>
    </submittedName>
</protein>
<name>A0A9X2PTK5_9BACT</name>
<dbReference type="RefSeq" id="WP_259079137.1">
    <property type="nucleotide sequence ID" value="NZ_JANUAU010000001.1"/>
</dbReference>
<accession>A0A9X2PTK5</accession>
<gene>
    <name evidence="2" type="ORF">GGP71_000175</name>
</gene>
<keyword evidence="1" id="KW-0472">Membrane</keyword>
<feature type="transmembrane region" description="Helical" evidence="1">
    <location>
        <begin position="54"/>
        <end position="80"/>
    </location>
</feature>
<dbReference type="Proteomes" id="UP001155027">
    <property type="component" value="Unassembled WGS sequence"/>
</dbReference>
<evidence type="ECO:0000313" key="2">
    <source>
        <dbReference type="EMBL" id="MCS3676279.1"/>
    </source>
</evidence>
<keyword evidence="1" id="KW-1133">Transmembrane helix</keyword>
<reference evidence="2" key="1">
    <citation type="submission" date="2022-08" db="EMBL/GenBank/DDBJ databases">
        <title>Genomic Encyclopedia of Type Strains, Phase V (KMG-V): Genome sequencing to study the core and pangenomes of soil and plant-associated prokaryotes.</title>
        <authorList>
            <person name="Whitman W."/>
        </authorList>
    </citation>
    <scope>NUCLEOTIDE SEQUENCE</scope>
    <source>
        <strain evidence="2">0</strain>
    </source>
</reference>